<keyword evidence="6" id="KW-0732">Signal</keyword>
<feature type="chain" id="PRO_5020990049" description="AB hydrolase-1 domain-containing protein" evidence="6">
    <location>
        <begin position="21"/>
        <end position="364"/>
    </location>
</feature>
<dbReference type="InterPro" id="IPR000073">
    <property type="entry name" value="AB_hydrolase_1"/>
</dbReference>
<reference evidence="9" key="1">
    <citation type="journal article" date="2019" name="bioRxiv">
        <title>Genomics, evolutionary history and diagnostics of the Alternaria alternata species group including apple and Asian pear pathotypes.</title>
        <authorList>
            <person name="Armitage A.D."/>
            <person name="Cockerton H.M."/>
            <person name="Sreenivasaprasad S."/>
            <person name="Woodhall J.W."/>
            <person name="Lane C.R."/>
            <person name="Harrison R.J."/>
            <person name="Clarkson J.P."/>
        </authorList>
    </citation>
    <scope>NUCLEOTIDE SEQUENCE [LARGE SCALE GENOMIC DNA]</scope>
    <source>
        <strain evidence="9">FERA 1177</strain>
    </source>
</reference>
<dbReference type="Proteomes" id="UP000291422">
    <property type="component" value="Unassembled WGS sequence"/>
</dbReference>
<protein>
    <recommendedName>
        <fullName evidence="7">AB hydrolase-1 domain-containing protein</fullName>
    </recommendedName>
</protein>
<keyword evidence="5" id="KW-0576">Peroxisome</keyword>
<organism evidence="8 9">
    <name type="scientific">Alternaria alternata</name>
    <name type="common">Alternaria rot fungus</name>
    <name type="synonym">Torula alternata</name>
    <dbReference type="NCBI Taxonomy" id="5599"/>
    <lineage>
        <taxon>Eukaryota</taxon>
        <taxon>Fungi</taxon>
        <taxon>Dikarya</taxon>
        <taxon>Ascomycota</taxon>
        <taxon>Pezizomycotina</taxon>
        <taxon>Dothideomycetes</taxon>
        <taxon>Pleosporomycetidae</taxon>
        <taxon>Pleosporales</taxon>
        <taxon>Pleosporineae</taxon>
        <taxon>Pleosporaceae</taxon>
        <taxon>Alternaria</taxon>
        <taxon>Alternaria sect. Alternaria</taxon>
        <taxon>Alternaria alternata complex</taxon>
    </lineage>
</organism>
<comment type="similarity">
    <text evidence="3">Belongs to the AB hydrolase superfamily. AKT2 hydrolase family.</text>
</comment>
<sequence>MNLFSIISICTFALAQFTFAQLSNFDEWEHERIQLDDVSIHFRYHGEGAPILLVHGFPQHSLTWHTIGPILAQNYTVIAPDIRGCGDSALLFSKNYTAAAAGTDLKAILDYLNITSTYVFAHDKGVGLATSLAIEHPSVVEAIILAEYALPGYGYPTQVTSSSLYQNWQFAFFAVPDAAEFFIQGREKQMLSWYFFHASYSGTAALSEDHLQRYTNEISKPGFLRSGMEYFAAAWDDEAYFTSVFGSGKRLQMPLLVLGGEASFSPVTLLEEIWSQISDDFVAEAIPKAGHWIGEKLLFMVYQDPIWVLFASRARTDQLTLELGDENPIWTGKRALQFFGRAGQISSINLSYLKDRVTLQGGIV</sequence>
<evidence type="ECO:0000256" key="6">
    <source>
        <dbReference type="SAM" id="SignalP"/>
    </source>
</evidence>
<evidence type="ECO:0000256" key="2">
    <source>
        <dbReference type="ARBA" id="ARBA00004685"/>
    </source>
</evidence>
<name>A0A4Q4NZ52_ALTAL</name>
<dbReference type="Gene3D" id="3.40.50.1820">
    <property type="entry name" value="alpha/beta hydrolase"/>
    <property type="match status" value="1"/>
</dbReference>
<feature type="signal peptide" evidence="6">
    <location>
        <begin position="1"/>
        <end position="20"/>
    </location>
</feature>
<dbReference type="Pfam" id="PF00561">
    <property type="entry name" value="Abhydrolase_1"/>
    <property type="match status" value="1"/>
</dbReference>
<gene>
    <name evidence="8" type="ORF">AA0117_g461</name>
</gene>
<feature type="domain" description="AB hydrolase-1" evidence="7">
    <location>
        <begin position="50"/>
        <end position="293"/>
    </location>
</feature>
<dbReference type="InterPro" id="IPR029058">
    <property type="entry name" value="AB_hydrolase_fold"/>
</dbReference>
<accession>A0A4Q4NZ52</accession>
<evidence type="ECO:0000259" key="7">
    <source>
        <dbReference type="Pfam" id="PF00561"/>
    </source>
</evidence>
<evidence type="ECO:0000256" key="3">
    <source>
        <dbReference type="ARBA" id="ARBA00005668"/>
    </source>
</evidence>
<keyword evidence="4" id="KW-0843">Virulence</keyword>
<evidence type="ECO:0000313" key="8">
    <source>
        <dbReference type="EMBL" id="RYN84405.1"/>
    </source>
</evidence>
<dbReference type="GO" id="GO:0005777">
    <property type="term" value="C:peroxisome"/>
    <property type="evidence" value="ECO:0007669"/>
    <property type="project" value="UniProtKB-SubCell"/>
</dbReference>
<evidence type="ECO:0000256" key="5">
    <source>
        <dbReference type="ARBA" id="ARBA00023140"/>
    </source>
</evidence>
<dbReference type="EMBL" id="PDXD01000001">
    <property type="protein sequence ID" value="RYN84405.1"/>
    <property type="molecule type" value="Genomic_DNA"/>
</dbReference>
<comment type="subcellular location">
    <subcellularLocation>
        <location evidence="1">Peroxisome</location>
    </subcellularLocation>
</comment>
<dbReference type="PANTHER" id="PTHR43329">
    <property type="entry name" value="EPOXIDE HYDROLASE"/>
    <property type="match status" value="1"/>
</dbReference>
<comment type="caution">
    <text evidence="8">The sequence shown here is derived from an EMBL/GenBank/DDBJ whole genome shotgun (WGS) entry which is preliminary data.</text>
</comment>
<evidence type="ECO:0000256" key="1">
    <source>
        <dbReference type="ARBA" id="ARBA00004275"/>
    </source>
</evidence>
<evidence type="ECO:0000313" key="9">
    <source>
        <dbReference type="Proteomes" id="UP000291422"/>
    </source>
</evidence>
<comment type="pathway">
    <text evidence="2">Mycotoxin biosynthesis.</text>
</comment>
<dbReference type="AlphaFoldDB" id="A0A4Q4NZ52"/>
<proteinExistence type="inferred from homology"/>
<dbReference type="VEuPathDB" id="FungiDB:CC77DRAFT_1017615"/>
<dbReference type="SUPFAM" id="SSF53474">
    <property type="entry name" value="alpha/beta-Hydrolases"/>
    <property type="match status" value="1"/>
</dbReference>
<evidence type="ECO:0000256" key="4">
    <source>
        <dbReference type="ARBA" id="ARBA00023026"/>
    </source>
</evidence>